<dbReference type="Gene3D" id="3.30.565.10">
    <property type="entry name" value="Histidine kinase-like ATPase, C-terminal domain"/>
    <property type="match status" value="1"/>
</dbReference>
<gene>
    <name evidence="11" type="ORF">QWZ10_11840</name>
</gene>
<evidence type="ECO:0000256" key="3">
    <source>
        <dbReference type="ARBA" id="ARBA00022553"/>
    </source>
</evidence>
<evidence type="ECO:0000256" key="6">
    <source>
        <dbReference type="ARBA" id="ARBA00022777"/>
    </source>
</evidence>
<organism evidence="11 12">
    <name type="scientific">Paracoccus cavernae</name>
    <dbReference type="NCBI Taxonomy" id="1571207"/>
    <lineage>
        <taxon>Bacteria</taxon>
        <taxon>Pseudomonadati</taxon>
        <taxon>Pseudomonadota</taxon>
        <taxon>Alphaproteobacteria</taxon>
        <taxon>Rhodobacterales</taxon>
        <taxon>Paracoccaceae</taxon>
        <taxon>Paracoccus</taxon>
    </lineage>
</organism>
<keyword evidence="3" id="KW-0597">Phosphoprotein</keyword>
<dbReference type="PANTHER" id="PTHR43065">
    <property type="entry name" value="SENSOR HISTIDINE KINASE"/>
    <property type="match status" value="1"/>
</dbReference>
<evidence type="ECO:0000259" key="10">
    <source>
        <dbReference type="PROSITE" id="PS50109"/>
    </source>
</evidence>
<evidence type="ECO:0000256" key="4">
    <source>
        <dbReference type="ARBA" id="ARBA00022679"/>
    </source>
</evidence>
<accession>A0ABT8D7M1</accession>
<evidence type="ECO:0000313" key="11">
    <source>
        <dbReference type="EMBL" id="MDN3712291.1"/>
    </source>
</evidence>
<evidence type="ECO:0000256" key="7">
    <source>
        <dbReference type="ARBA" id="ARBA00022840"/>
    </source>
</evidence>
<name>A0ABT8D7M1_9RHOB</name>
<dbReference type="PANTHER" id="PTHR43065:SF10">
    <property type="entry name" value="PEROXIDE STRESS-ACTIVATED HISTIDINE KINASE MAK3"/>
    <property type="match status" value="1"/>
</dbReference>
<dbReference type="InterPro" id="IPR005467">
    <property type="entry name" value="His_kinase_dom"/>
</dbReference>
<evidence type="ECO:0000256" key="5">
    <source>
        <dbReference type="ARBA" id="ARBA00022741"/>
    </source>
</evidence>
<dbReference type="PROSITE" id="PS50109">
    <property type="entry name" value="HIS_KIN"/>
    <property type="match status" value="1"/>
</dbReference>
<dbReference type="SUPFAM" id="SSF55874">
    <property type="entry name" value="ATPase domain of HSP90 chaperone/DNA topoisomerase II/histidine kinase"/>
    <property type="match status" value="1"/>
</dbReference>
<dbReference type="GO" id="GO:0005524">
    <property type="term" value="F:ATP binding"/>
    <property type="evidence" value="ECO:0007669"/>
    <property type="project" value="UniProtKB-KW"/>
</dbReference>
<reference evidence="12" key="1">
    <citation type="journal article" date="2019" name="Int. J. Syst. Evol. Microbiol.">
        <title>The Global Catalogue of Microorganisms (GCM) 10K type strain sequencing project: providing services to taxonomists for standard genome sequencing and annotation.</title>
        <authorList>
            <consortium name="The Broad Institute Genomics Platform"/>
            <consortium name="The Broad Institute Genome Sequencing Center for Infectious Disease"/>
            <person name="Wu L."/>
            <person name="Ma J."/>
        </authorList>
    </citation>
    <scope>NUCLEOTIDE SEQUENCE [LARGE SCALE GENOMIC DNA]</scope>
    <source>
        <strain evidence="12">CECT 8482</strain>
    </source>
</reference>
<proteinExistence type="predicted"/>
<dbReference type="SMART" id="SM00388">
    <property type="entry name" value="HisKA"/>
    <property type="match status" value="1"/>
</dbReference>
<sequence>MRPAIRLSKRARQRTTRTSPKGFPHERKPAAFFLPAEIGPNWSGLPLPALIIDGEGRIAAMSDLAEPFLNLSARSALGQELEGAAITSRLRIVPPLAPLLARARDGHEALTRTGLRFEIGDRAGGHVDHIATVHLGPVASPEGGVMVLIAQTDGAARLGGVAVRSAARTAIGMADMLAHEIKNPLAGIRGAAQLLAMNLSEEDRDLADLIVAESRRIVALLEQVERFGDTSAPRLGPVNIHDVLERVRRSASVGFARGMRLVTDYDPSLPPALADSDQLVQVCLNLVKNAAEALQRAGRSDGTIRLRSFYDGTLRISPTEDRPAGLALPLQIEIEDDGPGIPDAIADQVFEPFVSGRENGTGLGLALVSKILTDHGAWLHADSRPGRTVFRISLAKA</sequence>
<dbReference type="Gene3D" id="1.10.287.130">
    <property type="match status" value="1"/>
</dbReference>
<feature type="domain" description="Histidine kinase" evidence="10">
    <location>
        <begin position="176"/>
        <end position="397"/>
    </location>
</feature>
<keyword evidence="4" id="KW-0808">Transferase</keyword>
<dbReference type="Pfam" id="PF00512">
    <property type="entry name" value="HisKA"/>
    <property type="match status" value="1"/>
</dbReference>
<keyword evidence="6" id="KW-0418">Kinase</keyword>
<comment type="catalytic activity">
    <reaction evidence="1">
        <text>ATP + protein L-histidine = ADP + protein N-phospho-L-histidine.</text>
        <dbReference type="EC" id="2.7.13.3"/>
    </reaction>
</comment>
<comment type="caution">
    <text evidence="11">The sequence shown here is derived from an EMBL/GenBank/DDBJ whole genome shotgun (WGS) entry which is preliminary data.</text>
</comment>
<keyword evidence="5" id="KW-0547">Nucleotide-binding</keyword>
<dbReference type="SMART" id="SM00387">
    <property type="entry name" value="HATPase_c"/>
    <property type="match status" value="1"/>
</dbReference>
<keyword evidence="7 11" id="KW-0067">ATP-binding</keyword>
<dbReference type="InterPro" id="IPR036097">
    <property type="entry name" value="HisK_dim/P_sf"/>
</dbReference>
<evidence type="ECO:0000313" key="12">
    <source>
        <dbReference type="Proteomes" id="UP001243846"/>
    </source>
</evidence>
<dbReference type="Proteomes" id="UP001243846">
    <property type="component" value="Unassembled WGS sequence"/>
</dbReference>
<dbReference type="EC" id="2.7.13.3" evidence="2"/>
<dbReference type="InterPro" id="IPR003594">
    <property type="entry name" value="HATPase_dom"/>
</dbReference>
<evidence type="ECO:0000256" key="2">
    <source>
        <dbReference type="ARBA" id="ARBA00012438"/>
    </source>
</evidence>
<evidence type="ECO:0000256" key="1">
    <source>
        <dbReference type="ARBA" id="ARBA00000085"/>
    </source>
</evidence>
<dbReference type="EMBL" id="JAUFRC010000001">
    <property type="protein sequence ID" value="MDN3712291.1"/>
    <property type="molecule type" value="Genomic_DNA"/>
</dbReference>
<dbReference type="PRINTS" id="PR00344">
    <property type="entry name" value="BCTRLSENSOR"/>
</dbReference>
<dbReference type="InterPro" id="IPR004358">
    <property type="entry name" value="Sig_transdc_His_kin-like_C"/>
</dbReference>
<keyword evidence="12" id="KW-1185">Reference proteome</keyword>
<dbReference type="Pfam" id="PF02518">
    <property type="entry name" value="HATPase_c"/>
    <property type="match status" value="1"/>
</dbReference>
<evidence type="ECO:0000256" key="8">
    <source>
        <dbReference type="ARBA" id="ARBA00023012"/>
    </source>
</evidence>
<protein>
    <recommendedName>
        <fullName evidence="2">histidine kinase</fullName>
        <ecNumber evidence="2">2.7.13.3</ecNumber>
    </recommendedName>
</protein>
<evidence type="ECO:0000256" key="9">
    <source>
        <dbReference type="SAM" id="MobiDB-lite"/>
    </source>
</evidence>
<dbReference type="CDD" id="cd00082">
    <property type="entry name" value="HisKA"/>
    <property type="match status" value="1"/>
</dbReference>
<dbReference type="InterPro" id="IPR036890">
    <property type="entry name" value="HATPase_C_sf"/>
</dbReference>
<dbReference type="InterPro" id="IPR003661">
    <property type="entry name" value="HisK_dim/P_dom"/>
</dbReference>
<keyword evidence="8" id="KW-0902">Two-component regulatory system</keyword>
<dbReference type="SUPFAM" id="SSF47384">
    <property type="entry name" value="Homodimeric domain of signal transducing histidine kinase"/>
    <property type="match status" value="1"/>
</dbReference>
<feature type="region of interest" description="Disordered" evidence="9">
    <location>
        <begin position="1"/>
        <end position="26"/>
    </location>
</feature>